<feature type="non-terminal residue" evidence="2">
    <location>
        <position position="1"/>
    </location>
</feature>
<feature type="compositionally biased region" description="Basic residues" evidence="1">
    <location>
        <begin position="132"/>
        <end position="142"/>
    </location>
</feature>
<reference evidence="2" key="1">
    <citation type="submission" date="2021-02" db="EMBL/GenBank/DDBJ databases">
        <authorList>
            <person name="Dougan E. K."/>
            <person name="Rhodes N."/>
            <person name="Thang M."/>
            <person name="Chan C."/>
        </authorList>
    </citation>
    <scope>NUCLEOTIDE SEQUENCE</scope>
</reference>
<evidence type="ECO:0000313" key="3">
    <source>
        <dbReference type="Proteomes" id="UP000601435"/>
    </source>
</evidence>
<gene>
    <name evidence="2" type="ORF">SNEC2469_LOCUS29859</name>
</gene>
<proteinExistence type="predicted"/>
<dbReference type="AlphaFoldDB" id="A0A813B747"/>
<name>A0A813B747_9DINO</name>
<sequence>MRLKINDNPNKELGEALLESGPLAAGALPGVGGASEAGSRAVLEDKMEEILKEAGDARKFSISLAHLEYSDDLVTQMKKHSVKLETIYAKLQDLRKRGVKNNASYEKFYGIYEAMSQWYKRTVAAKALQSGLKKKKSKKNKKGEKDTPAK</sequence>
<evidence type="ECO:0000313" key="2">
    <source>
        <dbReference type="EMBL" id="CAE7894093.1"/>
    </source>
</evidence>
<organism evidence="2 3">
    <name type="scientific">Symbiodinium necroappetens</name>
    <dbReference type="NCBI Taxonomy" id="1628268"/>
    <lineage>
        <taxon>Eukaryota</taxon>
        <taxon>Sar</taxon>
        <taxon>Alveolata</taxon>
        <taxon>Dinophyceae</taxon>
        <taxon>Suessiales</taxon>
        <taxon>Symbiodiniaceae</taxon>
        <taxon>Symbiodinium</taxon>
    </lineage>
</organism>
<dbReference type="EMBL" id="CAJNJA010068174">
    <property type="protein sequence ID" value="CAE7894093.1"/>
    <property type="molecule type" value="Genomic_DNA"/>
</dbReference>
<comment type="caution">
    <text evidence="2">The sequence shown here is derived from an EMBL/GenBank/DDBJ whole genome shotgun (WGS) entry which is preliminary data.</text>
</comment>
<protein>
    <submittedName>
        <fullName evidence="2">Uncharacterized protein</fullName>
    </submittedName>
</protein>
<keyword evidence="3" id="KW-1185">Reference proteome</keyword>
<feature type="region of interest" description="Disordered" evidence="1">
    <location>
        <begin position="128"/>
        <end position="150"/>
    </location>
</feature>
<dbReference type="Proteomes" id="UP000601435">
    <property type="component" value="Unassembled WGS sequence"/>
</dbReference>
<evidence type="ECO:0000256" key="1">
    <source>
        <dbReference type="SAM" id="MobiDB-lite"/>
    </source>
</evidence>
<accession>A0A813B747</accession>